<dbReference type="PROSITE" id="PS50234">
    <property type="entry name" value="VWFA"/>
    <property type="match status" value="1"/>
</dbReference>
<dbReference type="EMBL" id="FMAU01000005">
    <property type="protein sequence ID" value="SCC29384.1"/>
    <property type="molecule type" value="Genomic_DNA"/>
</dbReference>
<sequence length="456" mass="51521">MKKLMIVIAVIFLAGCGAGESEKKEESSKASAEKTEKKEEGYQEKKVEYVELGSAAGRELTDTEKELLRKPGKFSGDKYDEKKVQAELDKLPKDLTAEQYLQEMIFLLGEDYHEGMDTFFTFDSSVDVNIDRPDGEIDDPKLKKTHVAILMDSSGSMNGKVGGKTKMQAAKEAVMDFAKLVPKQSTVSLGVYGHKGTGEDADKKLSCSSTETVYNGPYDDAKFKDALNTFKPAGWTPIANALNSVEKDIPADAQEVVVYVVSDGIETCDGDPVAAAKKLSGSNDKVKTVVNIIGFDVDNEGQALLKDVADAGNGEFKYVDSERELKDYMRKQYEELQKEWYEWKEAGKEQAYAQKEEKKKLAYETKEDMKEKVTREKDRLKDAQAYLDEKYDDYDHPINDTFSLIVDRNNEMWRYVVDRGNELWNESVKNGNEEWNNYVEEGNDKINETIDKKNDY</sequence>
<evidence type="ECO:0000256" key="1">
    <source>
        <dbReference type="SAM" id="Coils"/>
    </source>
</evidence>
<dbReference type="AlphaFoldDB" id="A0A0V8HBT0"/>
<feature type="region of interest" description="Disordered" evidence="2">
    <location>
        <begin position="18"/>
        <end position="43"/>
    </location>
</feature>
<proteinExistence type="predicted"/>
<feature type="coiled-coil region" evidence="1">
    <location>
        <begin position="319"/>
        <end position="386"/>
    </location>
</feature>
<evidence type="ECO:0000259" key="3">
    <source>
        <dbReference type="PROSITE" id="PS50234"/>
    </source>
</evidence>
<reference evidence="5" key="1">
    <citation type="submission" date="2016-08" db="EMBL/GenBank/DDBJ databases">
        <authorList>
            <person name="Varghese N."/>
            <person name="Submissions Spin"/>
        </authorList>
    </citation>
    <scope>NUCLEOTIDE SEQUENCE [LARGE SCALE GENOMIC DNA]</scope>
    <source>
        <strain evidence="5">SGD-1123</strain>
    </source>
</reference>
<evidence type="ECO:0000256" key="2">
    <source>
        <dbReference type="SAM" id="MobiDB-lite"/>
    </source>
</evidence>
<evidence type="ECO:0000313" key="4">
    <source>
        <dbReference type="EMBL" id="SCC29384.1"/>
    </source>
</evidence>
<protein>
    <submittedName>
        <fullName evidence="4">Ca-activated chloride channel family protein</fullName>
    </submittedName>
</protein>
<gene>
    <name evidence="4" type="ORF">GA0061094_3780</name>
</gene>
<keyword evidence="1" id="KW-0175">Coiled coil</keyword>
<feature type="compositionally biased region" description="Basic and acidic residues" evidence="2">
    <location>
        <begin position="20"/>
        <end position="43"/>
    </location>
</feature>
<feature type="domain" description="VWFA" evidence="3">
    <location>
        <begin position="146"/>
        <end position="336"/>
    </location>
</feature>
<dbReference type="InterPro" id="IPR036465">
    <property type="entry name" value="vWFA_dom_sf"/>
</dbReference>
<dbReference type="OrthoDB" id="9783818at2"/>
<dbReference type="SUPFAM" id="SSF53300">
    <property type="entry name" value="vWA-like"/>
    <property type="match status" value="1"/>
</dbReference>
<accession>A0A0V8HBT0</accession>
<dbReference type="PROSITE" id="PS51257">
    <property type="entry name" value="PROKAR_LIPOPROTEIN"/>
    <property type="match status" value="1"/>
</dbReference>
<name>A0A0V8HBT0_9BACI</name>
<dbReference type="SMART" id="SM00327">
    <property type="entry name" value="VWA"/>
    <property type="match status" value="1"/>
</dbReference>
<dbReference type="Pfam" id="PF13519">
    <property type="entry name" value="VWA_2"/>
    <property type="match status" value="1"/>
</dbReference>
<keyword evidence="5" id="KW-1185">Reference proteome</keyword>
<dbReference type="InterPro" id="IPR002035">
    <property type="entry name" value="VWF_A"/>
</dbReference>
<organism evidence="4 5">
    <name type="scientific">[Bacillus] enclensis</name>
    <dbReference type="NCBI Taxonomy" id="1402860"/>
    <lineage>
        <taxon>Bacteria</taxon>
        <taxon>Bacillati</taxon>
        <taxon>Bacillota</taxon>
        <taxon>Bacilli</taxon>
        <taxon>Bacillales</taxon>
        <taxon>Bacillaceae</taxon>
        <taxon>Rossellomorea</taxon>
    </lineage>
</organism>
<dbReference type="Proteomes" id="UP000181997">
    <property type="component" value="Unassembled WGS sequence"/>
</dbReference>
<dbReference type="RefSeq" id="WP_058299667.1">
    <property type="nucleotide sequence ID" value="NZ_FMAU01000005.1"/>
</dbReference>
<dbReference type="Gene3D" id="3.40.50.410">
    <property type="entry name" value="von Willebrand factor, type A domain"/>
    <property type="match status" value="2"/>
</dbReference>
<evidence type="ECO:0000313" key="5">
    <source>
        <dbReference type="Proteomes" id="UP000181997"/>
    </source>
</evidence>